<evidence type="ECO:0000256" key="1">
    <source>
        <dbReference type="ARBA" id="ARBA00006484"/>
    </source>
</evidence>
<dbReference type="PANTHER" id="PTHR43639">
    <property type="entry name" value="OXIDOREDUCTASE, SHORT-CHAIN DEHYDROGENASE/REDUCTASE FAMILY (AFU_ORTHOLOGUE AFUA_5G02870)"/>
    <property type="match status" value="1"/>
</dbReference>
<accession>A0ABX7WFN7</accession>
<dbReference type="EMBL" id="CP053383">
    <property type="protein sequence ID" value="QTP57928.1"/>
    <property type="molecule type" value="Genomic_DNA"/>
</dbReference>
<comment type="similarity">
    <text evidence="1">Belongs to the short-chain dehydrogenases/reductases (SDR) family.</text>
</comment>
<reference evidence="3 4" key="1">
    <citation type="journal article" date="2021" name="Front. Microbiol.">
        <title>Aerobic Denitrification and Heterotrophic Sulfur Oxidation in the Genus Halomonas Revealed by Six Novel Species Characterizations and Genome-Based Analysis.</title>
        <authorList>
            <person name="Wang L."/>
            <person name="Shao Z."/>
        </authorList>
    </citation>
    <scope>NUCLEOTIDE SEQUENCE [LARGE SCALE GENOMIC DNA]</scope>
    <source>
        <strain evidence="3 4">MCCC 1A13718</strain>
    </source>
</reference>
<dbReference type="PANTHER" id="PTHR43639:SF1">
    <property type="entry name" value="SHORT-CHAIN DEHYDROGENASE_REDUCTASE FAMILY PROTEIN"/>
    <property type="match status" value="1"/>
</dbReference>
<keyword evidence="2" id="KW-0560">Oxidoreductase</keyword>
<evidence type="ECO:0000313" key="3">
    <source>
        <dbReference type="EMBL" id="QTP57928.1"/>
    </source>
</evidence>
<dbReference type="Pfam" id="PF13561">
    <property type="entry name" value="adh_short_C2"/>
    <property type="match status" value="1"/>
</dbReference>
<dbReference type="PRINTS" id="PR00081">
    <property type="entry name" value="GDHRDH"/>
</dbReference>
<proteinExistence type="inferred from homology"/>
<sequence length="246" mass="25290">MQALRDKVAFVTGGSRGIGAAIVKQLVEDGAAIAFTYRENSESAQALVDEVKRNGGRAIAIQSDSADPNALISAINETANTFGRLDIVVNNAGVFPYGKPESFTIEDIDRTLAVHTRAAFVSAQAAIPHMGAGGRIISIGSCFVERVPVPGISLYAMSKSALTGLTKGLARDLGPLGITVNIVHPGPTDTDMNPANAPGAEEEKAWTALGQYGRGEDIAAAVAYLAGESGNNTTGTAICVDGGYAA</sequence>
<dbReference type="Gene3D" id="3.40.50.720">
    <property type="entry name" value="NAD(P)-binding Rossmann-like Domain"/>
    <property type="match status" value="1"/>
</dbReference>
<dbReference type="InterPro" id="IPR002347">
    <property type="entry name" value="SDR_fam"/>
</dbReference>
<dbReference type="InterPro" id="IPR036291">
    <property type="entry name" value="NAD(P)-bd_dom_sf"/>
</dbReference>
<keyword evidence="4" id="KW-1185">Reference proteome</keyword>
<dbReference type="Proteomes" id="UP000671845">
    <property type="component" value="Chromosome"/>
</dbReference>
<dbReference type="PRINTS" id="PR00080">
    <property type="entry name" value="SDRFAMILY"/>
</dbReference>
<organism evidence="3 4">
    <name type="scientific">Halomonas sulfidivorans</name>
    <dbReference type="NCBI Taxonomy" id="2733488"/>
    <lineage>
        <taxon>Bacteria</taxon>
        <taxon>Pseudomonadati</taxon>
        <taxon>Pseudomonadota</taxon>
        <taxon>Gammaproteobacteria</taxon>
        <taxon>Oceanospirillales</taxon>
        <taxon>Halomonadaceae</taxon>
        <taxon>Halomonas</taxon>
    </lineage>
</organism>
<evidence type="ECO:0000313" key="4">
    <source>
        <dbReference type="Proteomes" id="UP000671845"/>
    </source>
</evidence>
<gene>
    <name evidence="3" type="ORF">HNO53_03810</name>
</gene>
<protein>
    <submittedName>
        <fullName evidence="3">SDR family oxidoreductase</fullName>
    </submittedName>
</protein>
<dbReference type="RefSeq" id="WP_209476391.1">
    <property type="nucleotide sequence ID" value="NZ_CP053383.1"/>
</dbReference>
<dbReference type="SUPFAM" id="SSF51735">
    <property type="entry name" value="NAD(P)-binding Rossmann-fold domains"/>
    <property type="match status" value="1"/>
</dbReference>
<evidence type="ECO:0000256" key="2">
    <source>
        <dbReference type="ARBA" id="ARBA00023002"/>
    </source>
</evidence>
<name>A0ABX7WFN7_9GAMM</name>
<dbReference type="CDD" id="cd05233">
    <property type="entry name" value="SDR_c"/>
    <property type="match status" value="1"/>
</dbReference>